<sequence length="80" mass="9211">MKTLTATQARKEIYRLLDEASETHEPIQITGKRTNAVLISEDDWRSIQETLYLSSISGMQESIIEGLRTPVEETDEELDW</sequence>
<dbReference type="KEGG" id="cprv:CYPRO_2626"/>
<organism evidence="3 4">
    <name type="scientific">Cyclonatronum proteinivorum</name>
    <dbReference type="NCBI Taxonomy" id="1457365"/>
    <lineage>
        <taxon>Bacteria</taxon>
        <taxon>Pseudomonadati</taxon>
        <taxon>Balneolota</taxon>
        <taxon>Balneolia</taxon>
        <taxon>Balneolales</taxon>
        <taxon>Cyclonatronaceae</taxon>
        <taxon>Cyclonatronum</taxon>
    </lineage>
</organism>
<dbReference type="EMBL" id="CP027806">
    <property type="protein sequence ID" value="AXJ01868.1"/>
    <property type="molecule type" value="Genomic_DNA"/>
</dbReference>
<dbReference type="Pfam" id="PF02604">
    <property type="entry name" value="PhdYeFM_antitox"/>
    <property type="match status" value="1"/>
</dbReference>
<dbReference type="InterPro" id="IPR036165">
    <property type="entry name" value="YefM-like_sf"/>
</dbReference>
<dbReference type="NCBIfam" id="TIGR01552">
    <property type="entry name" value="phd_fam"/>
    <property type="match status" value="1"/>
</dbReference>
<dbReference type="InterPro" id="IPR006442">
    <property type="entry name" value="Antitoxin_Phd/YefM"/>
</dbReference>
<evidence type="ECO:0000256" key="1">
    <source>
        <dbReference type="ARBA" id="ARBA00009981"/>
    </source>
</evidence>
<protein>
    <recommendedName>
        <fullName evidence="2">Antitoxin</fullName>
    </recommendedName>
</protein>
<evidence type="ECO:0000256" key="2">
    <source>
        <dbReference type="RuleBase" id="RU362080"/>
    </source>
</evidence>
<reference evidence="3 4" key="1">
    <citation type="submission" date="2018-03" db="EMBL/GenBank/DDBJ databases">
        <title>Phenotypic and genomic properties of Cyclonatronum proteinivorum gen. nov., sp. nov., a haloalkaliphilic bacteroidete from soda lakes possessing Na+-translocating rhodopsin.</title>
        <authorList>
            <person name="Toshchakov S.V."/>
            <person name="Korzhenkov A."/>
            <person name="Samarov N.I."/>
            <person name="Kublanov I.V."/>
            <person name="Muntyan M.S."/>
            <person name="Sorokin D.Y."/>
        </authorList>
    </citation>
    <scope>NUCLEOTIDE SEQUENCE [LARGE SCALE GENOMIC DNA]</scope>
    <source>
        <strain evidence="3 4">Omega</strain>
    </source>
</reference>
<name>A0A345UN16_9BACT</name>
<gene>
    <name evidence="3" type="ORF">CYPRO_2626</name>
</gene>
<dbReference type="Proteomes" id="UP000254808">
    <property type="component" value="Chromosome"/>
</dbReference>
<keyword evidence="4" id="KW-1185">Reference proteome</keyword>
<comment type="function">
    <text evidence="2">Antitoxin component of a type II toxin-antitoxin (TA) system.</text>
</comment>
<dbReference type="RefSeq" id="WP_114985803.1">
    <property type="nucleotide sequence ID" value="NZ_CP027806.1"/>
</dbReference>
<dbReference type="InterPro" id="IPR051405">
    <property type="entry name" value="phD/YefM_antitoxin"/>
</dbReference>
<evidence type="ECO:0000313" key="3">
    <source>
        <dbReference type="EMBL" id="AXJ01868.1"/>
    </source>
</evidence>
<comment type="similarity">
    <text evidence="1 2">Belongs to the phD/YefM antitoxin family.</text>
</comment>
<accession>A0A345UN16</accession>
<dbReference type="AlphaFoldDB" id="A0A345UN16"/>
<dbReference type="PANTHER" id="PTHR33713:SF6">
    <property type="entry name" value="ANTITOXIN YEFM"/>
    <property type="match status" value="1"/>
</dbReference>
<dbReference type="Gene3D" id="3.40.1620.10">
    <property type="entry name" value="YefM-like domain"/>
    <property type="match status" value="1"/>
</dbReference>
<dbReference type="PANTHER" id="PTHR33713">
    <property type="entry name" value="ANTITOXIN YAFN-RELATED"/>
    <property type="match status" value="1"/>
</dbReference>
<dbReference type="SUPFAM" id="SSF143120">
    <property type="entry name" value="YefM-like"/>
    <property type="match status" value="1"/>
</dbReference>
<dbReference type="OrthoDB" id="1524837at2"/>
<proteinExistence type="inferred from homology"/>
<evidence type="ECO:0000313" key="4">
    <source>
        <dbReference type="Proteomes" id="UP000254808"/>
    </source>
</evidence>